<comment type="catalytic activity">
    <reaction evidence="7">
        <text>L-histidinol phosphate + 2-oxoglutarate = 3-(imidazol-4-yl)-2-oxopropyl phosphate + L-glutamate</text>
        <dbReference type="Rhea" id="RHEA:23744"/>
        <dbReference type="ChEBI" id="CHEBI:16810"/>
        <dbReference type="ChEBI" id="CHEBI:29985"/>
        <dbReference type="ChEBI" id="CHEBI:57766"/>
        <dbReference type="ChEBI" id="CHEBI:57980"/>
        <dbReference type="EC" id="2.6.1.9"/>
    </reaction>
</comment>
<dbReference type="GO" id="GO:0004400">
    <property type="term" value="F:histidinol-phosphate transaminase activity"/>
    <property type="evidence" value="ECO:0007669"/>
    <property type="project" value="UniProtKB-UniRule"/>
</dbReference>
<dbReference type="InterPro" id="IPR050106">
    <property type="entry name" value="HistidinolP_aminotransfase"/>
</dbReference>
<keyword evidence="6 7" id="KW-0368">Histidine biosynthesis</keyword>
<dbReference type="AlphaFoldDB" id="A0A0M1P3Z1"/>
<feature type="modified residue" description="N6-(pyridoxal phosphate)lysine" evidence="7">
    <location>
        <position position="222"/>
    </location>
</feature>
<comment type="cofactor">
    <cofactor evidence="1 7">
        <name>pyridoxal 5'-phosphate</name>
        <dbReference type="ChEBI" id="CHEBI:597326"/>
    </cofactor>
</comment>
<dbReference type="InterPro" id="IPR004839">
    <property type="entry name" value="Aminotransferase_I/II_large"/>
</dbReference>
<proteinExistence type="inferred from homology"/>
<dbReference type="CDD" id="cd00609">
    <property type="entry name" value="AAT_like"/>
    <property type="match status" value="1"/>
</dbReference>
<feature type="domain" description="Aminotransferase class I/classII large" evidence="8">
    <location>
        <begin position="31"/>
        <end position="354"/>
    </location>
</feature>
<dbReference type="HAMAP" id="MF_01023">
    <property type="entry name" value="HisC_aminotrans_2"/>
    <property type="match status" value="1"/>
</dbReference>
<reference evidence="10" key="1">
    <citation type="submission" date="2015-08" db="EMBL/GenBank/DDBJ databases">
        <title>Genome sequencing project for genomic taxonomy and phylogenomics of Bacillus-like bacteria.</title>
        <authorList>
            <person name="Liu B."/>
            <person name="Wang J."/>
            <person name="Zhu Y."/>
            <person name="Liu G."/>
            <person name="Chen Q."/>
            <person name="Chen Z."/>
            <person name="Lan J."/>
            <person name="Che J."/>
            <person name="Ge C."/>
            <person name="Shi H."/>
            <person name="Pan Z."/>
            <person name="Liu X."/>
        </authorList>
    </citation>
    <scope>NUCLEOTIDE SEQUENCE [LARGE SCALE GENOMIC DNA]</scope>
    <source>
        <strain evidence="10">FJAT-22460</strain>
    </source>
</reference>
<keyword evidence="3 7" id="KW-0032">Aminotransferase</keyword>
<evidence type="ECO:0000259" key="8">
    <source>
        <dbReference type="Pfam" id="PF00155"/>
    </source>
</evidence>
<keyword evidence="7" id="KW-0028">Amino-acid biosynthesis</keyword>
<dbReference type="NCBIfam" id="TIGR01141">
    <property type="entry name" value="hisC"/>
    <property type="match status" value="1"/>
</dbReference>
<evidence type="ECO:0000313" key="9">
    <source>
        <dbReference type="EMBL" id="KOR88754.1"/>
    </source>
</evidence>
<accession>A0A0M1P3Z1</accession>
<gene>
    <name evidence="7" type="primary">hisC</name>
    <name evidence="9" type="ORF">AM231_05955</name>
</gene>
<name>A0A0M1P3Z1_9BACL</name>
<organism evidence="9 10">
    <name type="scientific">Paenibacillus solani</name>
    <dbReference type="NCBI Taxonomy" id="1705565"/>
    <lineage>
        <taxon>Bacteria</taxon>
        <taxon>Bacillati</taxon>
        <taxon>Bacillota</taxon>
        <taxon>Bacilli</taxon>
        <taxon>Bacillales</taxon>
        <taxon>Paenibacillaceae</taxon>
        <taxon>Paenibacillus</taxon>
    </lineage>
</organism>
<dbReference type="RefSeq" id="WP_054401666.1">
    <property type="nucleotide sequence ID" value="NZ_LIUT01000001.1"/>
</dbReference>
<dbReference type="GO" id="GO:0030170">
    <property type="term" value="F:pyridoxal phosphate binding"/>
    <property type="evidence" value="ECO:0007669"/>
    <property type="project" value="InterPro"/>
</dbReference>
<comment type="subunit">
    <text evidence="2 7">Homodimer.</text>
</comment>
<keyword evidence="10" id="KW-1185">Reference proteome</keyword>
<comment type="caution">
    <text evidence="9">The sequence shown here is derived from an EMBL/GenBank/DDBJ whole genome shotgun (WGS) entry which is preliminary data.</text>
</comment>
<evidence type="ECO:0000256" key="3">
    <source>
        <dbReference type="ARBA" id="ARBA00022576"/>
    </source>
</evidence>
<dbReference type="InterPro" id="IPR015424">
    <property type="entry name" value="PyrdxlP-dep_Trfase"/>
</dbReference>
<evidence type="ECO:0000256" key="6">
    <source>
        <dbReference type="ARBA" id="ARBA00023102"/>
    </source>
</evidence>
<sequence>MKPKAQIVNLPVYQPGKPIEEVKKELGLDVVIKLASNENPYGCSPQATEAITAELGALSLYPDGSAAELTAALAEKLEIERSQIIFGCGSDEIIALIIRAFLEPGDETIMADQTFSVYKTNADIEGAVSIEVPLVDGKHDLPAMAKAVTDKTKIIWVCNPNNPTGTIVSESELVSFLDEVPARTMVVLDEAYYEYVTDAAYPDSIKLMERYPNLVILRTFSKIYGLAALRIGYGIGQQEVISLINRVREPFNTGRLAQVAAMAALKDQEFIATCRRLNAEGITYIQQEFDRLGLSYFPANGNFIMVDVKKPGTEVFNSLLRKGIIVRPGFAVYPNYIRVTVGSEEQNKAFIGALKQVLNEVNAPV</sequence>
<dbReference type="PATRIC" id="fig|1705565.3.peg.3088"/>
<dbReference type="PANTHER" id="PTHR43643">
    <property type="entry name" value="HISTIDINOL-PHOSPHATE AMINOTRANSFERASE 2"/>
    <property type="match status" value="1"/>
</dbReference>
<evidence type="ECO:0000256" key="1">
    <source>
        <dbReference type="ARBA" id="ARBA00001933"/>
    </source>
</evidence>
<dbReference type="UniPathway" id="UPA00031">
    <property type="reaction ID" value="UER00012"/>
</dbReference>
<dbReference type="EMBL" id="LIUT01000001">
    <property type="protein sequence ID" value="KOR88754.1"/>
    <property type="molecule type" value="Genomic_DNA"/>
</dbReference>
<evidence type="ECO:0000256" key="2">
    <source>
        <dbReference type="ARBA" id="ARBA00011738"/>
    </source>
</evidence>
<evidence type="ECO:0000256" key="7">
    <source>
        <dbReference type="HAMAP-Rule" id="MF_01023"/>
    </source>
</evidence>
<dbReference type="PANTHER" id="PTHR43643:SF3">
    <property type="entry name" value="HISTIDINOL-PHOSPHATE AMINOTRANSFERASE"/>
    <property type="match status" value="1"/>
</dbReference>
<keyword evidence="5 7" id="KW-0663">Pyridoxal phosphate</keyword>
<dbReference type="Proteomes" id="UP000036932">
    <property type="component" value="Unassembled WGS sequence"/>
</dbReference>
<dbReference type="EC" id="2.6.1.9" evidence="7"/>
<evidence type="ECO:0000256" key="5">
    <source>
        <dbReference type="ARBA" id="ARBA00022898"/>
    </source>
</evidence>
<protein>
    <recommendedName>
        <fullName evidence="7">Histidinol-phosphate aminotransferase</fullName>
        <ecNumber evidence="7">2.6.1.9</ecNumber>
    </recommendedName>
    <alternativeName>
        <fullName evidence="7">Imidazole acetol-phosphate transaminase</fullName>
    </alternativeName>
</protein>
<dbReference type="Pfam" id="PF00155">
    <property type="entry name" value="Aminotran_1_2"/>
    <property type="match status" value="1"/>
</dbReference>
<evidence type="ECO:0000313" key="10">
    <source>
        <dbReference type="Proteomes" id="UP000036932"/>
    </source>
</evidence>
<comment type="pathway">
    <text evidence="7">Amino-acid biosynthesis; L-histidine biosynthesis; L-histidine from 5-phospho-alpha-D-ribose 1-diphosphate: step 7/9.</text>
</comment>
<dbReference type="Gene3D" id="3.90.1150.10">
    <property type="entry name" value="Aspartate Aminotransferase, domain 1"/>
    <property type="match status" value="1"/>
</dbReference>
<dbReference type="GO" id="GO:0000105">
    <property type="term" value="P:L-histidine biosynthetic process"/>
    <property type="evidence" value="ECO:0007669"/>
    <property type="project" value="UniProtKB-UniRule"/>
</dbReference>
<dbReference type="OrthoDB" id="9813612at2"/>
<evidence type="ECO:0000256" key="4">
    <source>
        <dbReference type="ARBA" id="ARBA00022679"/>
    </source>
</evidence>
<dbReference type="InterPro" id="IPR015421">
    <property type="entry name" value="PyrdxlP-dep_Trfase_major"/>
</dbReference>
<keyword evidence="4 7" id="KW-0808">Transferase</keyword>
<dbReference type="InterPro" id="IPR005861">
    <property type="entry name" value="HisP_aminotrans"/>
</dbReference>
<dbReference type="SUPFAM" id="SSF53383">
    <property type="entry name" value="PLP-dependent transferases"/>
    <property type="match status" value="1"/>
</dbReference>
<comment type="similarity">
    <text evidence="7">Belongs to the class-II pyridoxal-phosphate-dependent aminotransferase family. Histidinol-phosphate aminotransferase subfamily.</text>
</comment>
<dbReference type="InterPro" id="IPR015422">
    <property type="entry name" value="PyrdxlP-dep_Trfase_small"/>
</dbReference>
<dbReference type="Gene3D" id="3.40.640.10">
    <property type="entry name" value="Type I PLP-dependent aspartate aminotransferase-like (Major domain)"/>
    <property type="match status" value="1"/>
</dbReference>